<evidence type="ECO:0000259" key="1">
    <source>
        <dbReference type="Pfam" id="PF00561"/>
    </source>
</evidence>
<dbReference type="PANTHER" id="PTHR46438:SF11">
    <property type="entry name" value="LIPASE-RELATED"/>
    <property type="match status" value="1"/>
</dbReference>
<dbReference type="Pfam" id="PF00561">
    <property type="entry name" value="Abhydrolase_1"/>
    <property type="match status" value="1"/>
</dbReference>
<dbReference type="PRINTS" id="PR00111">
    <property type="entry name" value="ABHYDROLASE"/>
</dbReference>
<keyword evidence="2" id="KW-0378">Hydrolase</keyword>
<dbReference type="InterPro" id="IPR029058">
    <property type="entry name" value="AB_hydrolase_fold"/>
</dbReference>
<reference evidence="2 3" key="1">
    <citation type="submission" date="2020-11" db="EMBL/GenBank/DDBJ databases">
        <title>The genome sequence of Novosphingobium sp. 1Y9A.</title>
        <authorList>
            <person name="Liu Y."/>
        </authorList>
    </citation>
    <scope>NUCLEOTIDE SEQUENCE [LARGE SCALE GENOMIC DNA]</scope>
    <source>
        <strain evidence="2 3">1Y9A</strain>
    </source>
</reference>
<gene>
    <name evidence="2" type="ORF">I2488_00180</name>
</gene>
<name>A0ABS0HBS5_9SPHN</name>
<dbReference type="InterPro" id="IPR000073">
    <property type="entry name" value="AB_hydrolase_1"/>
</dbReference>
<keyword evidence="3" id="KW-1185">Reference proteome</keyword>
<dbReference type="Gene3D" id="3.40.50.1820">
    <property type="entry name" value="alpha/beta hydrolase"/>
    <property type="match status" value="1"/>
</dbReference>
<accession>A0ABS0HBS5</accession>
<dbReference type="EMBL" id="JADQDC010000001">
    <property type="protein sequence ID" value="MBF9149406.1"/>
    <property type="molecule type" value="Genomic_DNA"/>
</dbReference>
<dbReference type="Proteomes" id="UP000600799">
    <property type="component" value="Unassembled WGS sequence"/>
</dbReference>
<evidence type="ECO:0000313" key="3">
    <source>
        <dbReference type="Proteomes" id="UP000600799"/>
    </source>
</evidence>
<feature type="domain" description="AB hydrolase-1" evidence="1">
    <location>
        <begin position="65"/>
        <end position="301"/>
    </location>
</feature>
<sequence>MKRLLLPLAALALLPGATPLPPESSRELAPSSEELALSSRFASKSSRFAQIDGERVQYVIEGHGPAILLLHGSFASLRQWDHWAKELRKHFKVVRYDQSPLGLSGPHPAADYSMEHRFKVIDALMSKAGAKRFVIVGTSSAGVPAAAYAAEHPERINGIVLNNIAVGSLQFDMAGLPQSFRDALAEDARHPGWHAPEYWRQILLYNVENKAVVTPALVEEWTLLNNRMLRDPANAAAAAKSTPLARTPEDLRKINAPTLLLWSAQDHETRLDREGAKALDLAAARDKALVVIENCGHMMPLDCPASALEKAMPFLKRVAK</sequence>
<proteinExistence type="predicted"/>
<dbReference type="GO" id="GO:0016787">
    <property type="term" value="F:hydrolase activity"/>
    <property type="evidence" value="ECO:0007669"/>
    <property type="project" value="UniProtKB-KW"/>
</dbReference>
<dbReference type="PANTHER" id="PTHR46438">
    <property type="entry name" value="ALPHA/BETA-HYDROLASES SUPERFAMILY PROTEIN"/>
    <property type="match status" value="1"/>
</dbReference>
<organism evidence="2 3">
    <name type="scientific">Novosphingobium jiangmenense</name>
    <dbReference type="NCBI Taxonomy" id="2791981"/>
    <lineage>
        <taxon>Bacteria</taxon>
        <taxon>Pseudomonadati</taxon>
        <taxon>Pseudomonadota</taxon>
        <taxon>Alphaproteobacteria</taxon>
        <taxon>Sphingomonadales</taxon>
        <taxon>Sphingomonadaceae</taxon>
        <taxon>Novosphingobium</taxon>
    </lineage>
</organism>
<comment type="caution">
    <text evidence="2">The sequence shown here is derived from an EMBL/GenBank/DDBJ whole genome shotgun (WGS) entry which is preliminary data.</text>
</comment>
<evidence type="ECO:0000313" key="2">
    <source>
        <dbReference type="EMBL" id="MBF9149406.1"/>
    </source>
</evidence>
<protein>
    <submittedName>
        <fullName evidence="2">Alpha/beta hydrolase</fullName>
    </submittedName>
</protein>
<dbReference type="SUPFAM" id="SSF53474">
    <property type="entry name" value="alpha/beta-Hydrolases"/>
    <property type="match status" value="1"/>
</dbReference>